<dbReference type="CDD" id="cd03801">
    <property type="entry name" value="GT4_PimA-like"/>
    <property type="match status" value="1"/>
</dbReference>
<proteinExistence type="inferred from homology"/>
<evidence type="ECO:0000313" key="5">
    <source>
        <dbReference type="Proteomes" id="UP000798046"/>
    </source>
</evidence>
<dbReference type="PANTHER" id="PTHR12526">
    <property type="entry name" value="GLYCOSYLTRANSFERASE"/>
    <property type="match status" value="1"/>
</dbReference>
<reference evidence="4 5" key="1">
    <citation type="journal article" date="2020" name="Microorganisms">
        <title>Description of Three Novel Members in the Family Geobacteraceae, Oryzomonas japonicum gen. nov., sp. nov., Oryzomonas sagensis sp. nov., and Oryzomonas ruber sp. nov.</title>
        <authorList>
            <person name="Xu Z."/>
            <person name="Masuda Y."/>
            <person name="Hayakawa C."/>
            <person name="Ushijima N."/>
            <person name="Kawano K."/>
            <person name="Shiratori Y."/>
            <person name="Senoo K."/>
            <person name="Itoh H."/>
        </authorList>
    </citation>
    <scope>NUCLEOTIDE SEQUENCE [LARGE SCALE GENOMIC DNA]</scope>
    <source>
        <strain evidence="4 5">Red100</strain>
    </source>
</reference>
<dbReference type="EMBL" id="VZRA01000001">
    <property type="protein sequence ID" value="KAB0671377.1"/>
    <property type="molecule type" value="Genomic_DNA"/>
</dbReference>
<dbReference type="RefSeq" id="WP_151154839.1">
    <property type="nucleotide sequence ID" value="NZ_VZRA01000001.1"/>
</dbReference>
<accession>A0ABQ6TR05</accession>
<comment type="similarity">
    <text evidence="1">Belongs to the glycosyltransferase group 1 family. Glycosyltransferase 4 subfamily.</text>
</comment>
<evidence type="ECO:0000313" key="4">
    <source>
        <dbReference type="EMBL" id="KAB0671377.1"/>
    </source>
</evidence>
<dbReference type="SUPFAM" id="SSF53756">
    <property type="entry name" value="UDP-Glycosyltransferase/glycogen phosphorylase"/>
    <property type="match status" value="1"/>
</dbReference>
<name>A0ABQ6TR05_9BACT</name>
<keyword evidence="3" id="KW-0808">Transferase</keyword>
<dbReference type="Proteomes" id="UP000798046">
    <property type="component" value="Unassembled WGS sequence"/>
</dbReference>
<evidence type="ECO:0000256" key="3">
    <source>
        <dbReference type="ARBA" id="ARBA00022679"/>
    </source>
</evidence>
<dbReference type="Gene3D" id="3.40.50.2000">
    <property type="entry name" value="Glycogen Phosphorylase B"/>
    <property type="match status" value="2"/>
</dbReference>
<dbReference type="Pfam" id="PF13692">
    <property type="entry name" value="Glyco_trans_1_4"/>
    <property type="match status" value="1"/>
</dbReference>
<comment type="caution">
    <text evidence="4">The sequence shown here is derived from an EMBL/GenBank/DDBJ whole genome shotgun (WGS) entry which is preliminary data.</text>
</comment>
<keyword evidence="2" id="KW-0328">Glycosyltransferase</keyword>
<evidence type="ECO:0000256" key="2">
    <source>
        <dbReference type="ARBA" id="ARBA00022676"/>
    </source>
</evidence>
<dbReference type="PANTHER" id="PTHR12526:SF640">
    <property type="entry name" value="COLANIC ACID BIOSYNTHESIS GLYCOSYLTRANSFERASE WCAL-RELATED"/>
    <property type="match status" value="1"/>
</dbReference>
<organism evidence="4 5">
    <name type="scientific">Oryzomonas sagensis</name>
    <dbReference type="NCBI Taxonomy" id="2603857"/>
    <lineage>
        <taxon>Bacteria</taxon>
        <taxon>Pseudomonadati</taxon>
        <taxon>Thermodesulfobacteriota</taxon>
        <taxon>Desulfuromonadia</taxon>
        <taxon>Geobacterales</taxon>
        <taxon>Geobacteraceae</taxon>
        <taxon>Oryzomonas</taxon>
    </lineage>
</organism>
<sequence>MINVAALTTGKNIPSSRFRIRQYIEPLRSLGIAVHDYCPFYDETMGFKKLLNIRKRYVPPLALAQFLLKGIARVPGIIATHASQITWIERNILPGFEFPVYLTKSPRVLDVDDAIWMSSFMSGTSAKTLARSVDVVIAGNTFLADWYSNYCHKVYVIPTAIDCHRFTPLQKTDVNTDKPFIVGWTGTSGNYKYLKMIEAPLKKFLLGHNNAYLLIVADKPPSNINIDGRIKFVEWTPEIESSILHSFDVGIMPLTDEDWARGKCSFKLLQYMASGLPVIASPVGMNKEVINDNENGFFANTSSEWVDSLETLFSDRSLCSRYGESGLKIARDRFSLESNAKLIATIFKTLSDNLC</sequence>
<keyword evidence="5" id="KW-1185">Reference proteome</keyword>
<evidence type="ECO:0000256" key="1">
    <source>
        <dbReference type="ARBA" id="ARBA00009481"/>
    </source>
</evidence>
<gene>
    <name evidence="4" type="ORF">F6V30_01990</name>
</gene>
<protein>
    <submittedName>
        <fullName evidence="4">Glycosyltransferase family 4 protein</fullName>
    </submittedName>
</protein>